<keyword evidence="2 5" id="KW-0808">Transferase</keyword>
<accession>A0ABS3I1X7</accession>
<evidence type="ECO:0000256" key="4">
    <source>
        <dbReference type="ARBA" id="ARBA00023315"/>
    </source>
</evidence>
<dbReference type="InterPro" id="IPR001451">
    <property type="entry name" value="Hexapep"/>
</dbReference>
<keyword evidence="3" id="KW-0677">Repeat</keyword>
<gene>
    <name evidence="7" type="ORF">JZO71_10200</name>
</gene>
<dbReference type="InterPro" id="IPR018357">
    <property type="entry name" value="Hexapep_transf_CS"/>
</dbReference>
<proteinExistence type="inferred from homology"/>
<dbReference type="Pfam" id="PF00132">
    <property type="entry name" value="Hexapep"/>
    <property type="match status" value="1"/>
</dbReference>
<organism evidence="7 8">
    <name type="scientific">Candidatus Enterococcus courvalinii</name>
    <dbReference type="NCBI Taxonomy" id="2815329"/>
    <lineage>
        <taxon>Bacteria</taxon>
        <taxon>Bacillati</taxon>
        <taxon>Bacillota</taxon>
        <taxon>Bacilli</taxon>
        <taxon>Lactobacillales</taxon>
        <taxon>Enterococcaceae</taxon>
        <taxon>Enterococcus</taxon>
    </lineage>
</organism>
<evidence type="ECO:0000313" key="7">
    <source>
        <dbReference type="EMBL" id="MBO0482695.1"/>
    </source>
</evidence>
<name>A0ABS3I1X7_9ENTE</name>
<protein>
    <recommendedName>
        <fullName evidence="5">Acetyltransferase</fullName>
        <ecNumber evidence="5">2.3.1.-</ecNumber>
    </recommendedName>
</protein>
<evidence type="ECO:0000313" key="8">
    <source>
        <dbReference type="Proteomes" id="UP000664832"/>
    </source>
</evidence>
<dbReference type="PROSITE" id="PS00101">
    <property type="entry name" value="HEXAPEP_TRANSFERASES"/>
    <property type="match status" value="1"/>
</dbReference>
<dbReference type="InterPro" id="IPR011004">
    <property type="entry name" value="Trimer_LpxA-like_sf"/>
</dbReference>
<dbReference type="PANTHER" id="PTHR43017:SF1">
    <property type="entry name" value="ACETYLTRANSFERASE YJL218W-RELATED"/>
    <property type="match status" value="1"/>
</dbReference>
<feature type="domain" description="Maltose/galactoside acetyltransferase" evidence="6">
    <location>
        <begin position="6"/>
        <end position="60"/>
    </location>
</feature>
<dbReference type="Pfam" id="PF12464">
    <property type="entry name" value="Mac"/>
    <property type="match status" value="1"/>
</dbReference>
<sequence>MKVNYLDFIQSGKMYNDLANTLIQARQATMAKVLTYNDLYGTDEPARKEILSELLGSVGESVFFELGFRCEFGKHIHIGERFYSNFDCILLDGAEIRIGDDVLFGPRVGIFTTNHAIDPEERVAGACYAKPVSIGNKVWLGANVTVNQGVTIGENTIIGSGSVVTKNIPANVIAVGNPCRVLRTITEADKTDYFSTITTP</sequence>
<dbReference type="SMART" id="SM01266">
    <property type="entry name" value="Mac"/>
    <property type="match status" value="1"/>
</dbReference>
<dbReference type="CDD" id="cd03357">
    <property type="entry name" value="LbH_MAT_GAT"/>
    <property type="match status" value="1"/>
</dbReference>
<dbReference type="EMBL" id="JAFLWI010000016">
    <property type="protein sequence ID" value="MBO0482695.1"/>
    <property type="molecule type" value="Genomic_DNA"/>
</dbReference>
<keyword evidence="4 5" id="KW-0012">Acyltransferase</keyword>
<reference evidence="7 8" key="1">
    <citation type="submission" date="2021-03" db="EMBL/GenBank/DDBJ databases">
        <title>Enterococcal diversity collection.</title>
        <authorList>
            <person name="Gilmore M.S."/>
            <person name="Schwartzman J."/>
            <person name="Van Tyne D."/>
            <person name="Martin M."/>
            <person name="Earl A.M."/>
            <person name="Manson A.L."/>
            <person name="Straub T."/>
            <person name="Salamzade R."/>
            <person name="Saavedra J."/>
            <person name="Lebreton F."/>
            <person name="Prichula J."/>
            <person name="Schaufler K."/>
            <person name="Gaca A."/>
            <person name="Sgardioli B."/>
            <person name="Wagenaar J."/>
            <person name="Strong T."/>
        </authorList>
    </citation>
    <scope>NUCLEOTIDE SEQUENCE [LARGE SCALE GENOMIC DNA]</scope>
    <source>
        <strain evidence="7 8">MSG2901</strain>
    </source>
</reference>
<evidence type="ECO:0000256" key="5">
    <source>
        <dbReference type="RuleBase" id="RU367021"/>
    </source>
</evidence>
<dbReference type="PANTHER" id="PTHR43017">
    <property type="entry name" value="GALACTOSIDE O-ACETYLTRANSFERASE"/>
    <property type="match status" value="1"/>
</dbReference>
<dbReference type="Proteomes" id="UP000664832">
    <property type="component" value="Unassembled WGS sequence"/>
</dbReference>
<evidence type="ECO:0000256" key="3">
    <source>
        <dbReference type="ARBA" id="ARBA00022737"/>
    </source>
</evidence>
<dbReference type="Gene3D" id="2.160.10.10">
    <property type="entry name" value="Hexapeptide repeat proteins"/>
    <property type="match status" value="1"/>
</dbReference>
<dbReference type="EC" id="2.3.1.-" evidence="5"/>
<comment type="similarity">
    <text evidence="1 5">Belongs to the transferase hexapeptide repeat family.</text>
</comment>
<comment type="caution">
    <text evidence="7">The sequence shown here is derived from an EMBL/GenBank/DDBJ whole genome shotgun (WGS) entry which is preliminary data.</text>
</comment>
<dbReference type="SUPFAM" id="SSF51161">
    <property type="entry name" value="Trimeric LpxA-like enzymes"/>
    <property type="match status" value="1"/>
</dbReference>
<keyword evidence="8" id="KW-1185">Reference proteome</keyword>
<dbReference type="RefSeq" id="WP_206899388.1">
    <property type="nucleotide sequence ID" value="NZ_JAFLWI010000016.1"/>
</dbReference>
<evidence type="ECO:0000256" key="1">
    <source>
        <dbReference type="ARBA" id="ARBA00007274"/>
    </source>
</evidence>
<dbReference type="InterPro" id="IPR039369">
    <property type="entry name" value="LacA-like"/>
</dbReference>
<evidence type="ECO:0000256" key="2">
    <source>
        <dbReference type="ARBA" id="ARBA00022679"/>
    </source>
</evidence>
<dbReference type="InterPro" id="IPR024688">
    <property type="entry name" value="Mac_dom"/>
</dbReference>
<evidence type="ECO:0000259" key="6">
    <source>
        <dbReference type="SMART" id="SM01266"/>
    </source>
</evidence>